<organism evidence="9">
    <name type="scientific">Mesocestoides corti</name>
    <name type="common">Flatworm</name>
    <dbReference type="NCBI Taxonomy" id="53468"/>
    <lineage>
        <taxon>Eukaryota</taxon>
        <taxon>Metazoa</taxon>
        <taxon>Spiralia</taxon>
        <taxon>Lophotrochozoa</taxon>
        <taxon>Platyhelminthes</taxon>
        <taxon>Cestoda</taxon>
        <taxon>Eucestoda</taxon>
        <taxon>Cyclophyllidea</taxon>
        <taxon>Mesocestoididae</taxon>
        <taxon>Mesocestoides</taxon>
    </lineage>
</organism>
<dbReference type="EMBL" id="UXSR01005850">
    <property type="protein sequence ID" value="VDD83816.1"/>
    <property type="molecule type" value="Genomic_DNA"/>
</dbReference>
<evidence type="ECO:0000313" key="8">
    <source>
        <dbReference type="Proteomes" id="UP000267029"/>
    </source>
</evidence>
<dbReference type="AlphaFoldDB" id="A0A0R3UPN9"/>
<proteinExistence type="inferred from homology"/>
<feature type="transmembrane region" description="Helical" evidence="6">
    <location>
        <begin position="96"/>
        <end position="114"/>
    </location>
</feature>
<accession>A0A0R3UPN9</accession>
<dbReference type="Pfam" id="PF04241">
    <property type="entry name" value="DUF423"/>
    <property type="match status" value="1"/>
</dbReference>
<dbReference type="PANTHER" id="PTHR43461">
    <property type="entry name" value="TRANSMEMBRANE PROTEIN 256"/>
    <property type="match status" value="1"/>
</dbReference>
<evidence type="ECO:0000256" key="4">
    <source>
        <dbReference type="ARBA" id="ARBA00022989"/>
    </source>
</evidence>
<evidence type="ECO:0000313" key="9">
    <source>
        <dbReference type="WBParaSite" id="MCOS_0000981801-mRNA-1"/>
    </source>
</evidence>
<comment type="subcellular location">
    <subcellularLocation>
        <location evidence="1">Membrane</location>
        <topology evidence="1">Multi-pass membrane protein</topology>
    </subcellularLocation>
</comment>
<keyword evidence="8" id="KW-1185">Reference proteome</keyword>
<gene>
    <name evidence="7" type="ORF">MCOS_LOCUS9819</name>
</gene>
<evidence type="ECO:0000256" key="1">
    <source>
        <dbReference type="ARBA" id="ARBA00004141"/>
    </source>
</evidence>
<comment type="similarity">
    <text evidence="2">Belongs to the TMEM256 family.</text>
</comment>
<evidence type="ECO:0000256" key="2">
    <source>
        <dbReference type="ARBA" id="ARBA00006208"/>
    </source>
</evidence>
<dbReference type="PANTHER" id="PTHR43461:SF1">
    <property type="entry name" value="TRANSMEMBRANE PROTEIN 256"/>
    <property type="match status" value="1"/>
</dbReference>
<evidence type="ECO:0000256" key="3">
    <source>
        <dbReference type="ARBA" id="ARBA00022692"/>
    </source>
</evidence>
<dbReference type="WBParaSite" id="MCOS_0000981801-mRNA-1">
    <property type="protein sequence ID" value="MCOS_0000981801-mRNA-1"/>
    <property type="gene ID" value="MCOS_0000981801"/>
</dbReference>
<evidence type="ECO:0000313" key="7">
    <source>
        <dbReference type="EMBL" id="VDD83816.1"/>
    </source>
</evidence>
<sequence length="141" mass="15263">METLKWAWGYVTWPVARAAEKAPEIPIRTPGGIYVKIAGLLGASAVAALAYAGHGKSNSKDLEKRRQTFKTGAQIHIIHSVAFLCVRNSRYPALTASLFLTGTCLFSVTCYYTAITNNRSIVMAAPVGGITLMLAWLSFVL</sequence>
<keyword evidence="5 6" id="KW-0472">Membrane</keyword>
<keyword evidence="4 6" id="KW-1133">Transmembrane helix</keyword>
<reference evidence="7 8" key="2">
    <citation type="submission" date="2018-10" db="EMBL/GenBank/DDBJ databases">
        <authorList>
            <consortium name="Pathogen Informatics"/>
        </authorList>
    </citation>
    <scope>NUCLEOTIDE SEQUENCE [LARGE SCALE GENOMIC DNA]</scope>
</reference>
<protein>
    <submittedName>
        <fullName evidence="9">Transmembrane protein 256 homolog</fullName>
    </submittedName>
</protein>
<dbReference type="InterPro" id="IPR006696">
    <property type="entry name" value="DUF423"/>
</dbReference>
<evidence type="ECO:0000256" key="6">
    <source>
        <dbReference type="SAM" id="Phobius"/>
    </source>
</evidence>
<feature type="transmembrane region" description="Helical" evidence="6">
    <location>
        <begin position="33"/>
        <end position="52"/>
    </location>
</feature>
<reference evidence="9" key="1">
    <citation type="submission" date="2017-02" db="UniProtKB">
        <authorList>
            <consortium name="WormBaseParasite"/>
        </authorList>
    </citation>
    <scope>IDENTIFICATION</scope>
</reference>
<keyword evidence="3 6" id="KW-0812">Transmembrane</keyword>
<dbReference type="OrthoDB" id="269173at2759"/>
<dbReference type="GO" id="GO:0016020">
    <property type="term" value="C:membrane"/>
    <property type="evidence" value="ECO:0007669"/>
    <property type="project" value="UniProtKB-SubCell"/>
</dbReference>
<evidence type="ECO:0000256" key="5">
    <source>
        <dbReference type="ARBA" id="ARBA00023136"/>
    </source>
</evidence>
<feature type="transmembrane region" description="Helical" evidence="6">
    <location>
        <begin position="121"/>
        <end position="139"/>
    </location>
</feature>
<dbReference type="Proteomes" id="UP000267029">
    <property type="component" value="Unassembled WGS sequence"/>
</dbReference>
<name>A0A0R3UPN9_MESCO</name>